<dbReference type="RefSeq" id="XP_005849632.1">
    <property type="nucleotide sequence ID" value="XM_005849570.1"/>
</dbReference>
<evidence type="ECO:0000313" key="1">
    <source>
        <dbReference type="EMBL" id="EFN57530.1"/>
    </source>
</evidence>
<dbReference type="PANTHER" id="PTHR33639">
    <property type="entry name" value="THIOL-DISULFIDE OXIDOREDUCTASE DCC"/>
    <property type="match status" value="1"/>
</dbReference>
<organism evidence="2">
    <name type="scientific">Chlorella variabilis</name>
    <name type="common">Green alga</name>
    <dbReference type="NCBI Taxonomy" id="554065"/>
    <lineage>
        <taxon>Eukaryota</taxon>
        <taxon>Viridiplantae</taxon>
        <taxon>Chlorophyta</taxon>
        <taxon>core chlorophytes</taxon>
        <taxon>Trebouxiophyceae</taxon>
        <taxon>Chlorellales</taxon>
        <taxon>Chlorellaceae</taxon>
        <taxon>Chlorella clade</taxon>
        <taxon>Chlorella</taxon>
    </lineage>
</organism>
<dbReference type="eggNOG" id="ENOG502RY7G">
    <property type="taxonomic scope" value="Eukaryota"/>
</dbReference>
<name>E1Z9J5_CHLVA</name>
<sequence length="158" mass="17247">MATLATLQSAETGAPPGEQFFTAADSRPIILFDGVCNLCNGGVNFMLQWDTAGEYRFAALQSNAGRQLLQRSGRQPDDISSIVLVERGGSYIKAAAVLRIAQRLRAPLPLVAAALDVFPFPFKDAVYGQVANNRYLLFGRTNACRLSDPRFDDRFLSS</sequence>
<dbReference type="Proteomes" id="UP000008141">
    <property type="component" value="Unassembled WGS sequence"/>
</dbReference>
<dbReference type="OrthoDB" id="410458at2759"/>
<gene>
    <name evidence="1" type="ORF">CHLNCDRAFT_143135</name>
</gene>
<dbReference type="GO" id="GO:0015035">
    <property type="term" value="F:protein-disulfide reductase activity"/>
    <property type="evidence" value="ECO:0007669"/>
    <property type="project" value="InterPro"/>
</dbReference>
<dbReference type="EMBL" id="GL433839">
    <property type="protein sequence ID" value="EFN57530.1"/>
    <property type="molecule type" value="Genomic_DNA"/>
</dbReference>
<dbReference type="GeneID" id="17356901"/>
<evidence type="ECO:0008006" key="3">
    <source>
        <dbReference type="Google" id="ProtNLM"/>
    </source>
</evidence>
<dbReference type="FunCoup" id="E1Z9J5">
    <property type="interactions" value="120"/>
</dbReference>
<dbReference type="OMA" id="ARNRYKW"/>
<protein>
    <recommendedName>
        <fullName evidence="3">Thiol-disulfide oxidoreductase DCC</fullName>
    </recommendedName>
</protein>
<dbReference type="AlphaFoldDB" id="E1Z9J5"/>
<proteinExistence type="predicted"/>
<evidence type="ECO:0000313" key="2">
    <source>
        <dbReference type="Proteomes" id="UP000008141"/>
    </source>
</evidence>
<keyword evidence="2" id="KW-1185">Reference proteome</keyword>
<dbReference type="InParanoid" id="E1Z9J5"/>
<dbReference type="InterPro" id="IPR007263">
    <property type="entry name" value="DCC1-like"/>
</dbReference>
<dbReference type="PANTHER" id="PTHR33639:SF2">
    <property type="entry name" value="DUF393 DOMAIN-CONTAINING PROTEIN"/>
    <property type="match status" value="1"/>
</dbReference>
<reference evidence="1 2" key="1">
    <citation type="journal article" date="2010" name="Plant Cell">
        <title>The Chlorella variabilis NC64A genome reveals adaptation to photosymbiosis, coevolution with viruses, and cryptic sex.</title>
        <authorList>
            <person name="Blanc G."/>
            <person name="Duncan G."/>
            <person name="Agarkova I."/>
            <person name="Borodovsky M."/>
            <person name="Gurnon J."/>
            <person name="Kuo A."/>
            <person name="Lindquist E."/>
            <person name="Lucas S."/>
            <person name="Pangilinan J."/>
            <person name="Polle J."/>
            <person name="Salamov A."/>
            <person name="Terry A."/>
            <person name="Yamada T."/>
            <person name="Dunigan D.D."/>
            <person name="Grigoriev I.V."/>
            <person name="Claverie J.M."/>
            <person name="Van Etten J.L."/>
        </authorList>
    </citation>
    <scope>NUCLEOTIDE SEQUENCE [LARGE SCALE GENOMIC DNA]</scope>
    <source>
        <strain evidence="1 2">NC64A</strain>
    </source>
</reference>
<dbReference type="InterPro" id="IPR052927">
    <property type="entry name" value="DCC_oxidoreductase"/>
</dbReference>
<dbReference type="KEGG" id="cvr:CHLNCDRAFT_143135"/>
<dbReference type="Pfam" id="PF04134">
    <property type="entry name" value="DCC1-like"/>
    <property type="match status" value="1"/>
</dbReference>
<dbReference type="STRING" id="554065.E1Z9J5"/>
<accession>E1Z9J5</accession>